<dbReference type="InterPro" id="IPR052195">
    <property type="entry name" value="Bact_Alkyl/Aryl-Sulfatase"/>
</dbReference>
<evidence type="ECO:0000313" key="2">
    <source>
        <dbReference type="EMBL" id="TQN28476.1"/>
    </source>
</evidence>
<evidence type="ECO:0000259" key="1">
    <source>
        <dbReference type="SMART" id="SM00849"/>
    </source>
</evidence>
<name>A0A543N9G6_9ACTN</name>
<dbReference type="SUPFAM" id="SSF56281">
    <property type="entry name" value="Metallo-hydrolase/oxidoreductase"/>
    <property type="match status" value="1"/>
</dbReference>
<dbReference type="AlphaFoldDB" id="A0A543N9G6"/>
<feature type="domain" description="Metallo-beta-lactamase" evidence="1">
    <location>
        <begin position="49"/>
        <end position="250"/>
    </location>
</feature>
<dbReference type="RefSeq" id="WP_170181639.1">
    <property type="nucleotide sequence ID" value="NZ_VFQC01000002.1"/>
</dbReference>
<protein>
    <submittedName>
        <fullName evidence="2">Metallo-beta-lactamase superfamily protein</fullName>
    </submittedName>
</protein>
<dbReference type="Proteomes" id="UP000317422">
    <property type="component" value="Unassembled WGS sequence"/>
</dbReference>
<dbReference type="InterPro" id="IPR036866">
    <property type="entry name" value="RibonucZ/Hydroxyglut_hydro"/>
</dbReference>
<reference evidence="2 3" key="1">
    <citation type="submission" date="2019-06" db="EMBL/GenBank/DDBJ databases">
        <title>Sequencing the genomes of 1000 actinobacteria strains.</title>
        <authorList>
            <person name="Klenk H.-P."/>
        </authorList>
    </citation>
    <scope>NUCLEOTIDE SEQUENCE [LARGE SCALE GENOMIC DNA]</scope>
    <source>
        <strain evidence="2 3">DSM 45015</strain>
    </source>
</reference>
<gene>
    <name evidence="2" type="ORF">FHX37_3821</name>
</gene>
<dbReference type="Pfam" id="PF00753">
    <property type="entry name" value="Lactamase_B"/>
    <property type="match status" value="1"/>
</dbReference>
<dbReference type="SMART" id="SM00849">
    <property type="entry name" value="Lactamase_B"/>
    <property type="match status" value="1"/>
</dbReference>
<dbReference type="GO" id="GO:0046983">
    <property type="term" value="F:protein dimerization activity"/>
    <property type="evidence" value="ECO:0007669"/>
    <property type="project" value="InterPro"/>
</dbReference>
<dbReference type="EMBL" id="VFQC01000002">
    <property type="protein sequence ID" value="TQN28476.1"/>
    <property type="molecule type" value="Genomic_DNA"/>
</dbReference>
<dbReference type="InterPro" id="IPR038536">
    <property type="entry name" value="Alkyl/aryl-sulf_dimr_sf"/>
</dbReference>
<dbReference type="Pfam" id="PF14863">
    <property type="entry name" value="Alkyl_sulf_dimr"/>
    <property type="match status" value="1"/>
</dbReference>
<sequence>MRTVREFADACWRGEVRMGRDQETVDVGQPGGKSTHGQVCEGVLVSTGLANAYAVDTGDGLVLLDTGHAREADTLYARVREWRPHAPLRAAVYSHHHVDHVFGVAVFDTEAAERGHPAPTVHAHADVPGHFRRYQRTLGLNTALNRRQFGIDAPGFRWPDQYRHPDVTYRDRAAFRHGGLTFELHHARGETDDATWTWIPELSALHTGDLFIWAVPNAGNPQKVQRYAGEWAAALREMADLGAELLLPGHGPPVYGAQRVRAACTDTAEFLEDLESRTLALMNEGHPLDTVLHEVTVPEHLADRPYLQPIYDHPQFLVRNIWRNYGGWYDGEPDNLLPAPRSDQASEWVALAGGVPLVLDRAADLHNTGRSRLACHLVEYAVRAEPESRAAHELRARIYAERAADEPSFMVRNILDHAARSSRAGVRDLASRS</sequence>
<organism evidence="2 3">
    <name type="scientific">Haloactinospora alba</name>
    <dbReference type="NCBI Taxonomy" id="405555"/>
    <lineage>
        <taxon>Bacteria</taxon>
        <taxon>Bacillati</taxon>
        <taxon>Actinomycetota</taxon>
        <taxon>Actinomycetes</taxon>
        <taxon>Streptosporangiales</taxon>
        <taxon>Nocardiopsidaceae</taxon>
        <taxon>Haloactinospora</taxon>
    </lineage>
</organism>
<dbReference type="Gene3D" id="1.25.40.880">
    <property type="entry name" value="Alkyl sulfatase, dimerisation domain"/>
    <property type="match status" value="1"/>
</dbReference>
<dbReference type="Gene3D" id="3.60.15.10">
    <property type="entry name" value="Ribonuclease Z/Hydroxyacylglutathione hydrolase-like"/>
    <property type="match status" value="1"/>
</dbReference>
<accession>A0A543N9G6</accession>
<proteinExistence type="predicted"/>
<dbReference type="PANTHER" id="PTHR43223:SF2">
    <property type="entry name" value="METALLO-BETA-LACTAMASE DOMAIN-CONTAINING PROTEIN"/>
    <property type="match status" value="1"/>
</dbReference>
<dbReference type="InterPro" id="IPR029228">
    <property type="entry name" value="Alkyl_sulf_dimr"/>
</dbReference>
<evidence type="ECO:0000313" key="3">
    <source>
        <dbReference type="Proteomes" id="UP000317422"/>
    </source>
</evidence>
<dbReference type="PANTHER" id="PTHR43223">
    <property type="entry name" value="ALKYL/ARYL-SULFATASE"/>
    <property type="match status" value="1"/>
</dbReference>
<dbReference type="InterPro" id="IPR001279">
    <property type="entry name" value="Metallo-B-lactamas"/>
</dbReference>
<keyword evidence="3" id="KW-1185">Reference proteome</keyword>
<comment type="caution">
    <text evidence="2">The sequence shown here is derived from an EMBL/GenBank/DDBJ whole genome shotgun (WGS) entry which is preliminary data.</text>
</comment>